<keyword evidence="3" id="KW-1185">Reference proteome</keyword>
<reference evidence="2" key="1">
    <citation type="submission" date="2021-06" db="EMBL/GenBank/DDBJ databases">
        <authorList>
            <person name="Kallberg Y."/>
            <person name="Tangrot J."/>
            <person name="Rosling A."/>
        </authorList>
    </citation>
    <scope>NUCLEOTIDE SEQUENCE</scope>
    <source>
        <strain evidence="2">FL966</strain>
    </source>
</reference>
<keyword evidence="1" id="KW-1133">Transmembrane helix</keyword>
<sequence>QCVSPTCDPCLSSCSIPYPPSCNFRTMTTTYYSYYTYTSFRTATTTATTTRYNYYTYTEYARSDSALIGTSISLGIVSGIILPICIAFIFYYRRHALATQSEQNPEQNGTNNQNPGVAYFVREYGTSE</sequence>
<evidence type="ECO:0000313" key="3">
    <source>
        <dbReference type="Proteomes" id="UP000789759"/>
    </source>
</evidence>
<dbReference type="EMBL" id="CAJVQA010057303">
    <property type="protein sequence ID" value="CAG8826391.1"/>
    <property type="molecule type" value="Genomic_DNA"/>
</dbReference>
<organism evidence="2 3">
    <name type="scientific">Cetraspora pellucida</name>
    <dbReference type="NCBI Taxonomy" id="1433469"/>
    <lineage>
        <taxon>Eukaryota</taxon>
        <taxon>Fungi</taxon>
        <taxon>Fungi incertae sedis</taxon>
        <taxon>Mucoromycota</taxon>
        <taxon>Glomeromycotina</taxon>
        <taxon>Glomeromycetes</taxon>
        <taxon>Diversisporales</taxon>
        <taxon>Gigasporaceae</taxon>
        <taxon>Cetraspora</taxon>
    </lineage>
</organism>
<feature type="non-terminal residue" evidence="2">
    <location>
        <position position="1"/>
    </location>
</feature>
<keyword evidence="1" id="KW-0812">Transmembrane</keyword>
<evidence type="ECO:0000256" key="1">
    <source>
        <dbReference type="SAM" id="Phobius"/>
    </source>
</evidence>
<comment type="caution">
    <text evidence="2">The sequence shown here is derived from an EMBL/GenBank/DDBJ whole genome shotgun (WGS) entry which is preliminary data.</text>
</comment>
<feature type="non-terminal residue" evidence="2">
    <location>
        <position position="128"/>
    </location>
</feature>
<protein>
    <submittedName>
        <fullName evidence="2">15468_t:CDS:1</fullName>
    </submittedName>
</protein>
<evidence type="ECO:0000313" key="2">
    <source>
        <dbReference type="EMBL" id="CAG8826391.1"/>
    </source>
</evidence>
<gene>
    <name evidence="2" type="ORF">CPELLU_LOCUS20205</name>
</gene>
<name>A0A9N9PBU5_9GLOM</name>
<proteinExistence type="predicted"/>
<keyword evidence="1" id="KW-0472">Membrane</keyword>
<dbReference type="AlphaFoldDB" id="A0A9N9PBU5"/>
<dbReference type="Proteomes" id="UP000789759">
    <property type="component" value="Unassembled WGS sequence"/>
</dbReference>
<accession>A0A9N9PBU5</accession>
<feature type="transmembrane region" description="Helical" evidence="1">
    <location>
        <begin position="66"/>
        <end position="92"/>
    </location>
</feature>